<proteinExistence type="predicted"/>
<feature type="non-terminal residue" evidence="2">
    <location>
        <position position="1"/>
    </location>
</feature>
<evidence type="ECO:0000313" key="3">
    <source>
        <dbReference type="Proteomes" id="UP000010422"/>
    </source>
</evidence>
<dbReference type="InParanoid" id="L0P9L6"/>
<protein>
    <recommendedName>
        <fullName evidence="1">Exportin-5 C-terminal domain-containing protein</fullName>
    </recommendedName>
</protein>
<sequence>IIQAPLILSLQVQILVTFLCSFEEKEFLIPVLEKTISATVYRYPDNSLDDVVQTIRELRRRSGQELLRLAMELSDLLWNIYPQLEKIICEIINKKSSENENIVFNTFLLIISQKSTNTQDEKVYYFQYIITKLVDTWNKTKSMFNLATFDGFFDFLGLQKITQYIREYIFSNLLVKVIIESKNIHSVQDLNTKYLDIQGKQLVDELKEIRKMFWPIRGFRKFADYHLKIISFENNNNNCLLKLWESVINFILPDIFNIIRFKKLWSNNSSYMSIGSFSNFGSCFYKNPNLIQNIIESLFSDIKSLSLYTWSSILDFSISPLIIKCPYDYQDNFLKVLLPYLFTEIDKKLISEWSKIKEKELISNDDFNNLAFCQNEDLSDEIIQELLLRHLSFITVKLLRELLIPPNK</sequence>
<dbReference type="AlphaFoldDB" id="L0P9L6"/>
<dbReference type="Proteomes" id="UP000010422">
    <property type="component" value="Unassembled WGS sequence"/>
</dbReference>
<dbReference type="Gene3D" id="1.25.10.10">
    <property type="entry name" value="Leucine-rich Repeat Variant"/>
    <property type="match status" value="2"/>
</dbReference>
<evidence type="ECO:0000259" key="1">
    <source>
        <dbReference type="Pfam" id="PF19273"/>
    </source>
</evidence>
<feature type="domain" description="Exportin-5 C-terminal" evidence="1">
    <location>
        <begin position="269"/>
        <end position="404"/>
    </location>
</feature>
<dbReference type="SUPFAM" id="SSF48371">
    <property type="entry name" value="ARM repeat"/>
    <property type="match status" value="1"/>
</dbReference>
<dbReference type="STRING" id="1209962.L0P9L6"/>
<evidence type="ECO:0000313" key="2">
    <source>
        <dbReference type="EMBL" id="CCJ29096.1"/>
    </source>
</evidence>
<dbReference type="EMBL" id="CAKM01000153">
    <property type="protein sequence ID" value="CCJ29096.1"/>
    <property type="molecule type" value="Genomic_DNA"/>
</dbReference>
<comment type="caution">
    <text evidence="2">The sequence shown here is derived from an EMBL/GenBank/DDBJ whole genome shotgun (WGS) entry which is preliminary data.</text>
</comment>
<name>L0P9L6_PNEJI</name>
<dbReference type="VEuPathDB" id="FungiDB:PNEJI1_001997"/>
<organism evidence="3">
    <name type="scientific">Pneumocystis jirovecii</name>
    <name type="common">Human pneumocystis pneumonia agent</name>
    <dbReference type="NCBI Taxonomy" id="42068"/>
    <lineage>
        <taxon>Eukaryota</taxon>
        <taxon>Fungi</taxon>
        <taxon>Dikarya</taxon>
        <taxon>Ascomycota</taxon>
        <taxon>Taphrinomycotina</taxon>
        <taxon>Pneumocystomycetes</taxon>
        <taxon>Pneumocystaceae</taxon>
        <taxon>Pneumocystis</taxon>
    </lineage>
</organism>
<dbReference type="InterPro" id="IPR016024">
    <property type="entry name" value="ARM-type_fold"/>
</dbReference>
<feature type="non-terminal residue" evidence="2">
    <location>
        <position position="408"/>
    </location>
</feature>
<feature type="domain" description="Exportin-5 C-terminal" evidence="1">
    <location>
        <begin position="4"/>
        <end position="266"/>
    </location>
</feature>
<accession>L0P9L6</accession>
<gene>
    <name evidence="2" type="ORF">PNEJI1_001997</name>
</gene>
<reference evidence="2 3" key="1">
    <citation type="journal article" date="2012" name="MBio">
        <title>De novo assembly of the Pneumocystis jirovecii genome from a single bronchoalveolar lavage fluid specimen from a patient.</title>
        <authorList>
            <person name="Cisse O.H."/>
            <person name="Pagni M."/>
            <person name="Hauser P.M."/>
        </authorList>
    </citation>
    <scope>NUCLEOTIDE SEQUENCE [LARGE SCALE GENOMIC DNA]</scope>
    <source>
        <strain evidence="2 3">SE8</strain>
    </source>
</reference>
<dbReference type="Pfam" id="PF19273">
    <property type="entry name" value="Exportin-5"/>
    <property type="match status" value="2"/>
</dbReference>
<dbReference type="InterPro" id="IPR011989">
    <property type="entry name" value="ARM-like"/>
</dbReference>
<dbReference type="InterPro" id="IPR045478">
    <property type="entry name" value="Exportin-5_C"/>
</dbReference>